<gene>
    <name evidence="3" type="ORF">J4G33_01915</name>
</gene>
<evidence type="ECO:0000313" key="3">
    <source>
        <dbReference type="EMBL" id="MBO1750553.1"/>
    </source>
</evidence>
<protein>
    <submittedName>
        <fullName evidence="3">DUF3159 domain-containing protein</fullName>
    </submittedName>
</protein>
<keyword evidence="2" id="KW-0812">Transmembrane</keyword>
<reference evidence="3" key="1">
    <citation type="submission" date="2021-03" db="EMBL/GenBank/DDBJ databases">
        <title>Actinotalea soli sp. nov., isolated from soil.</title>
        <authorList>
            <person name="Ping W."/>
            <person name="Zhang J."/>
        </authorList>
    </citation>
    <scope>NUCLEOTIDE SEQUENCE</scope>
    <source>
        <strain evidence="3">BY-33</strain>
    </source>
</reference>
<evidence type="ECO:0000313" key="4">
    <source>
        <dbReference type="Proteomes" id="UP000664209"/>
    </source>
</evidence>
<organism evidence="3 4">
    <name type="scientific">Actinotalea soli</name>
    <dbReference type="NCBI Taxonomy" id="2819234"/>
    <lineage>
        <taxon>Bacteria</taxon>
        <taxon>Bacillati</taxon>
        <taxon>Actinomycetota</taxon>
        <taxon>Actinomycetes</taxon>
        <taxon>Micrococcales</taxon>
        <taxon>Cellulomonadaceae</taxon>
        <taxon>Actinotalea</taxon>
    </lineage>
</organism>
<keyword evidence="4" id="KW-1185">Reference proteome</keyword>
<dbReference type="Proteomes" id="UP000664209">
    <property type="component" value="Unassembled WGS sequence"/>
</dbReference>
<feature type="transmembrane region" description="Helical" evidence="2">
    <location>
        <begin position="67"/>
        <end position="87"/>
    </location>
</feature>
<keyword evidence="2" id="KW-0472">Membrane</keyword>
<proteinExistence type="predicted"/>
<keyword evidence="2" id="KW-1133">Transmembrane helix</keyword>
<feature type="compositionally biased region" description="Acidic residues" evidence="1">
    <location>
        <begin position="1"/>
        <end position="10"/>
    </location>
</feature>
<dbReference type="AlphaFoldDB" id="A0A939LNC1"/>
<feature type="transmembrane region" description="Helical" evidence="2">
    <location>
        <begin position="123"/>
        <end position="151"/>
    </location>
</feature>
<dbReference type="EMBL" id="JAGEMK010000001">
    <property type="protein sequence ID" value="MBO1750553.1"/>
    <property type="molecule type" value="Genomic_DNA"/>
</dbReference>
<dbReference type="PIRSF" id="PIRSF010219">
    <property type="entry name" value="UCP010219"/>
    <property type="match status" value="1"/>
</dbReference>
<accession>A0A939LNC1</accession>
<dbReference type="RefSeq" id="WP_208054190.1">
    <property type="nucleotide sequence ID" value="NZ_JAGEMK010000001.1"/>
</dbReference>
<name>A0A939LNC1_9CELL</name>
<feature type="transmembrane region" description="Helical" evidence="2">
    <location>
        <begin position="94"/>
        <end position="111"/>
    </location>
</feature>
<dbReference type="InterPro" id="IPR016566">
    <property type="entry name" value="UCP010219"/>
</dbReference>
<feature type="region of interest" description="Disordered" evidence="1">
    <location>
        <begin position="1"/>
        <end position="23"/>
    </location>
</feature>
<evidence type="ECO:0000256" key="1">
    <source>
        <dbReference type="SAM" id="MobiDB-lite"/>
    </source>
</evidence>
<feature type="transmembrane region" description="Helical" evidence="2">
    <location>
        <begin position="208"/>
        <end position="228"/>
    </location>
</feature>
<feature type="transmembrane region" description="Helical" evidence="2">
    <location>
        <begin position="171"/>
        <end position="188"/>
    </location>
</feature>
<dbReference type="Pfam" id="PF11361">
    <property type="entry name" value="DUF3159"/>
    <property type="match status" value="1"/>
</dbReference>
<sequence>MTGAPEDEREPETQAGPGRPEEARRGVGVLAGEEFSFAQAVGGVRGVVESGAPGLLFVVVYIATRELVPALVASSSLAVLAVLIRLAQRTPVTQAFSGLLGVAIGVVWAWRTGDASDYFVWGLWVNIAWGLGAMVSVVVGWPAVGVIVSLLRGEDQSWRTDPGRRALRRRYTLATWLWVGLFGARLAVQVPLYLQGESAVGWLGTARLAMGVPLFALGLWVTWLLVAAPGGRAERPGQPPSPPR</sequence>
<evidence type="ECO:0000256" key="2">
    <source>
        <dbReference type="SAM" id="Phobius"/>
    </source>
</evidence>
<comment type="caution">
    <text evidence="3">The sequence shown here is derived from an EMBL/GenBank/DDBJ whole genome shotgun (WGS) entry which is preliminary data.</text>
</comment>